<dbReference type="Proteomes" id="UP001141552">
    <property type="component" value="Unassembled WGS sequence"/>
</dbReference>
<name>A0A9Q0J6U5_9ROSI</name>
<evidence type="ECO:0000313" key="4">
    <source>
        <dbReference type="EMBL" id="KAJ4830489.1"/>
    </source>
</evidence>
<comment type="similarity">
    <text evidence="1">Belongs to the universal ribosomal protein uL10 family.</text>
</comment>
<reference evidence="4" key="1">
    <citation type="submission" date="2022-02" db="EMBL/GenBank/DDBJ databases">
        <authorList>
            <person name="Henning P.M."/>
            <person name="McCubbin A.G."/>
            <person name="Shore J.S."/>
        </authorList>
    </citation>
    <scope>NUCLEOTIDE SEQUENCE</scope>
    <source>
        <strain evidence="4">F60SS</strain>
        <tissue evidence="4">Leaves</tissue>
    </source>
</reference>
<keyword evidence="2" id="KW-0689">Ribosomal protein</keyword>
<dbReference type="PANTHER" id="PTHR45699">
    <property type="entry name" value="60S ACIDIC RIBOSOMAL PROTEIN P0"/>
    <property type="match status" value="1"/>
</dbReference>
<keyword evidence="3" id="KW-0687">Ribonucleoprotein</keyword>
<dbReference type="GO" id="GO:0022625">
    <property type="term" value="C:cytosolic large ribosomal subunit"/>
    <property type="evidence" value="ECO:0007669"/>
    <property type="project" value="TreeGrafter"/>
</dbReference>
<dbReference type="GO" id="GO:0003735">
    <property type="term" value="F:structural constituent of ribosome"/>
    <property type="evidence" value="ECO:0007669"/>
    <property type="project" value="TreeGrafter"/>
</dbReference>
<dbReference type="EMBL" id="JAKUCV010005628">
    <property type="protein sequence ID" value="KAJ4830489.1"/>
    <property type="molecule type" value="Genomic_DNA"/>
</dbReference>
<dbReference type="GO" id="GO:0070180">
    <property type="term" value="F:large ribosomal subunit rRNA binding"/>
    <property type="evidence" value="ECO:0007669"/>
    <property type="project" value="TreeGrafter"/>
</dbReference>
<dbReference type="GO" id="GO:0000027">
    <property type="term" value="P:ribosomal large subunit assembly"/>
    <property type="evidence" value="ECO:0007669"/>
    <property type="project" value="TreeGrafter"/>
</dbReference>
<sequence length="85" mass="9636">MAIKVSKVDKKVAYDRKLCRLLDEYSKILVVPADNVGSNQLQQIRSGLRGKEHHDLVFSISPYPGLWRKCESTSVMKMGEGSRRS</sequence>
<evidence type="ECO:0000256" key="1">
    <source>
        <dbReference type="ARBA" id="ARBA00008889"/>
    </source>
</evidence>
<evidence type="ECO:0000256" key="2">
    <source>
        <dbReference type="ARBA" id="ARBA00022980"/>
    </source>
</evidence>
<dbReference type="InterPro" id="IPR043141">
    <property type="entry name" value="Ribosomal_uL10-like_sf"/>
</dbReference>
<proteinExistence type="inferred from homology"/>
<dbReference type="InterPro" id="IPR050323">
    <property type="entry name" value="Ribosomal_protein_uL10"/>
</dbReference>
<evidence type="ECO:0000313" key="5">
    <source>
        <dbReference type="Proteomes" id="UP001141552"/>
    </source>
</evidence>
<dbReference type="PANTHER" id="PTHR45699:SF3">
    <property type="entry name" value="LARGE RIBOSOMAL SUBUNIT PROTEIN UL10"/>
    <property type="match status" value="1"/>
</dbReference>
<dbReference type="GO" id="GO:0002181">
    <property type="term" value="P:cytoplasmic translation"/>
    <property type="evidence" value="ECO:0007669"/>
    <property type="project" value="TreeGrafter"/>
</dbReference>
<gene>
    <name evidence="4" type="ORF">Tsubulata_012810</name>
</gene>
<dbReference type="Gene3D" id="3.30.70.1730">
    <property type="match status" value="1"/>
</dbReference>
<dbReference type="AlphaFoldDB" id="A0A9Q0J6U5"/>
<reference evidence="4" key="2">
    <citation type="journal article" date="2023" name="Plants (Basel)">
        <title>Annotation of the Turnera subulata (Passifloraceae) Draft Genome Reveals the S-Locus Evolved after the Divergence of Turneroideae from Passifloroideae in a Stepwise Manner.</title>
        <authorList>
            <person name="Henning P.M."/>
            <person name="Roalson E.H."/>
            <person name="Mir W."/>
            <person name="McCubbin A.G."/>
            <person name="Shore J.S."/>
        </authorList>
    </citation>
    <scope>NUCLEOTIDE SEQUENCE</scope>
    <source>
        <strain evidence="4">F60SS</strain>
    </source>
</reference>
<keyword evidence="5" id="KW-1185">Reference proteome</keyword>
<organism evidence="4 5">
    <name type="scientific">Turnera subulata</name>
    <dbReference type="NCBI Taxonomy" id="218843"/>
    <lineage>
        <taxon>Eukaryota</taxon>
        <taxon>Viridiplantae</taxon>
        <taxon>Streptophyta</taxon>
        <taxon>Embryophyta</taxon>
        <taxon>Tracheophyta</taxon>
        <taxon>Spermatophyta</taxon>
        <taxon>Magnoliopsida</taxon>
        <taxon>eudicotyledons</taxon>
        <taxon>Gunneridae</taxon>
        <taxon>Pentapetalae</taxon>
        <taxon>rosids</taxon>
        <taxon>fabids</taxon>
        <taxon>Malpighiales</taxon>
        <taxon>Passifloraceae</taxon>
        <taxon>Turnera</taxon>
    </lineage>
</organism>
<dbReference type="OrthoDB" id="10259902at2759"/>
<accession>A0A9Q0J6U5</accession>
<comment type="caution">
    <text evidence="4">The sequence shown here is derived from an EMBL/GenBank/DDBJ whole genome shotgun (WGS) entry which is preliminary data.</text>
</comment>
<dbReference type="Pfam" id="PF00466">
    <property type="entry name" value="Ribosomal_L10"/>
    <property type="match status" value="1"/>
</dbReference>
<dbReference type="InterPro" id="IPR001790">
    <property type="entry name" value="Ribosomal_uL10"/>
</dbReference>
<protein>
    <submittedName>
        <fullName evidence="4">Uncharacterized protein</fullName>
    </submittedName>
</protein>
<evidence type="ECO:0000256" key="3">
    <source>
        <dbReference type="ARBA" id="ARBA00023274"/>
    </source>
</evidence>